<evidence type="ECO:0000313" key="2">
    <source>
        <dbReference type="EMBL" id="KAK3855292.1"/>
    </source>
</evidence>
<evidence type="ECO:0000256" key="1">
    <source>
        <dbReference type="SAM" id="MobiDB-lite"/>
    </source>
</evidence>
<gene>
    <name evidence="2" type="ORF">Pcinc_038294</name>
</gene>
<feature type="region of interest" description="Disordered" evidence="1">
    <location>
        <begin position="50"/>
        <end position="75"/>
    </location>
</feature>
<dbReference type="Proteomes" id="UP001286313">
    <property type="component" value="Unassembled WGS sequence"/>
</dbReference>
<name>A0AAE1BQU4_PETCI</name>
<accession>A0AAE1BQU4</accession>
<feature type="region of interest" description="Disordered" evidence="1">
    <location>
        <begin position="1"/>
        <end position="28"/>
    </location>
</feature>
<protein>
    <submittedName>
        <fullName evidence="2">Uncharacterized protein</fullName>
    </submittedName>
</protein>
<organism evidence="2 3">
    <name type="scientific">Petrolisthes cinctipes</name>
    <name type="common">Flat porcelain crab</name>
    <dbReference type="NCBI Taxonomy" id="88211"/>
    <lineage>
        <taxon>Eukaryota</taxon>
        <taxon>Metazoa</taxon>
        <taxon>Ecdysozoa</taxon>
        <taxon>Arthropoda</taxon>
        <taxon>Crustacea</taxon>
        <taxon>Multicrustacea</taxon>
        <taxon>Malacostraca</taxon>
        <taxon>Eumalacostraca</taxon>
        <taxon>Eucarida</taxon>
        <taxon>Decapoda</taxon>
        <taxon>Pleocyemata</taxon>
        <taxon>Anomura</taxon>
        <taxon>Galatheoidea</taxon>
        <taxon>Porcellanidae</taxon>
        <taxon>Petrolisthes</taxon>
    </lineage>
</organism>
<dbReference type="EMBL" id="JAWQEG010006272">
    <property type="protein sequence ID" value="KAK3855292.1"/>
    <property type="molecule type" value="Genomic_DNA"/>
</dbReference>
<proteinExistence type="predicted"/>
<reference evidence="2" key="1">
    <citation type="submission" date="2023-10" db="EMBL/GenBank/DDBJ databases">
        <title>Genome assemblies of two species of porcelain crab, Petrolisthes cinctipes and Petrolisthes manimaculis (Anomura: Porcellanidae).</title>
        <authorList>
            <person name="Angst P."/>
        </authorList>
    </citation>
    <scope>NUCLEOTIDE SEQUENCE</scope>
    <source>
        <strain evidence="2">PB745_01</strain>
        <tissue evidence="2">Gill</tissue>
    </source>
</reference>
<sequence length="75" mass="7862">MGSLGLAHLAAPPLSADRGGSAQELWGKNPFCPSLPWPLATGALDISVRGRKVLSRPDQTRPSPSEGRGNKDGKE</sequence>
<comment type="caution">
    <text evidence="2">The sequence shown here is derived from an EMBL/GenBank/DDBJ whole genome shotgun (WGS) entry which is preliminary data.</text>
</comment>
<keyword evidence="3" id="KW-1185">Reference proteome</keyword>
<evidence type="ECO:0000313" key="3">
    <source>
        <dbReference type="Proteomes" id="UP001286313"/>
    </source>
</evidence>
<dbReference type="AlphaFoldDB" id="A0AAE1BQU4"/>